<name>A0A8S1NIJ0_PARPR</name>
<dbReference type="Pfam" id="PF07004">
    <property type="entry name" value="SHIPPO-rpt"/>
    <property type="match status" value="7"/>
</dbReference>
<evidence type="ECO:0000256" key="1">
    <source>
        <dbReference type="SAM" id="MobiDB-lite"/>
    </source>
</evidence>
<feature type="region of interest" description="Disordered" evidence="1">
    <location>
        <begin position="294"/>
        <end position="313"/>
    </location>
</feature>
<dbReference type="InterPro" id="IPR010736">
    <property type="entry name" value="SHIPPO-rpt"/>
</dbReference>
<gene>
    <name evidence="2" type="ORF">PPRIM_AZ9-3.1.T0890133</name>
</gene>
<dbReference type="PANTHER" id="PTHR21580">
    <property type="entry name" value="SHIPPO-1-RELATED"/>
    <property type="match status" value="1"/>
</dbReference>
<feature type="region of interest" description="Disordered" evidence="1">
    <location>
        <begin position="220"/>
        <end position="246"/>
    </location>
</feature>
<feature type="compositionally biased region" description="Polar residues" evidence="1">
    <location>
        <begin position="220"/>
        <end position="230"/>
    </location>
</feature>
<organism evidence="2 3">
    <name type="scientific">Paramecium primaurelia</name>
    <dbReference type="NCBI Taxonomy" id="5886"/>
    <lineage>
        <taxon>Eukaryota</taxon>
        <taxon>Sar</taxon>
        <taxon>Alveolata</taxon>
        <taxon>Ciliophora</taxon>
        <taxon>Intramacronucleata</taxon>
        <taxon>Oligohymenophorea</taxon>
        <taxon>Peniculida</taxon>
        <taxon>Parameciidae</taxon>
        <taxon>Paramecium</taxon>
    </lineage>
</organism>
<comment type="caution">
    <text evidence="2">The sequence shown here is derived from an EMBL/GenBank/DDBJ whole genome shotgun (WGS) entry which is preliminary data.</text>
</comment>
<sequence>MAFIYRSRNQSQILDSSPGPGSYELDRKWERMSTQVPSLPLVEIPRKLSPGPGAYDHKGSSQNSQVASAIFKNEEERFKDEKYGLVGPGYYDITMLQKHKHPHSHRPKIIEQLMYAGTYQTANSIPYEKRQQANVGPGYYDTQLSQLNKHASLVSNWSRRSSKHEEVENPIGPGHYDVDRFYRYRDRKIGQQIKLSTSQEPKFYVKKGLDNKIYYSFQKSSTPDSDSSQYEYLDDSTPGPGYYQTQSTAISTGAKLLTKAPRFALKNQNIPGPGQYNPALISISQQVEFPKAERFKQNSNSISPSPVTYSPKTSMKDKIVQKLIQSPNQEVGSRLPRFSKKKQKNTPGPGYYYNETSNIEKKDVSSSPFKSKVKRTSLKTNEDVPPPGFYDTSLGSIQEKLKSQIEYNIEQLIDKPPFGIGEERWKQAIIEESEDERIERTSNYKKPISKDPPAFGLGQQRFQNQNNENPDPLSYNIQLQWVKKSFNFQQIKK</sequence>
<keyword evidence="3" id="KW-1185">Reference proteome</keyword>
<dbReference type="OMA" id="RKWERMS"/>
<dbReference type="PANTHER" id="PTHR21580:SF28">
    <property type="entry name" value="BOREALIN N-TERMINAL DOMAIN-CONTAINING PROTEIN-RELATED"/>
    <property type="match status" value="1"/>
</dbReference>
<dbReference type="Proteomes" id="UP000688137">
    <property type="component" value="Unassembled WGS sequence"/>
</dbReference>
<feature type="region of interest" description="Disordered" evidence="1">
    <location>
        <begin position="1"/>
        <end position="25"/>
    </location>
</feature>
<feature type="region of interest" description="Disordered" evidence="1">
    <location>
        <begin position="326"/>
        <end position="391"/>
    </location>
</feature>
<protein>
    <submittedName>
        <fullName evidence="2">Uncharacterized protein</fullName>
    </submittedName>
</protein>
<dbReference type="EMBL" id="CAJJDM010000092">
    <property type="protein sequence ID" value="CAD8091932.1"/>
    <property type="molecule type" value="Genomic_DNA"/>
</dbReference>
<evidence type="ECO:0000313" key="3">
    <source>
        <dbReference type="Proteomes" id="UP000688137"/>
    </source>
</evidence>
<feature type="region of interest" description="Disordered" evidence="1">
    <location>
        <begin position="436"/>
        <end position="471"/>
    </location>
</feature>
<accession>A0A8S1NIJ0</accession>
<feature type="compositionally biased region" description="Polar residues" evidence="1">
    <location>
        <begin position="460"/>
        <end position="471"/>
    </location>
</feature>
<evidence type="ECO:0000313" key="2">
    <source>
        <dbReference type="EMBL" id="CAD8091932.1"/>
    </source>
</evidence>
<feature type="compositionally biased region" description="Polar residues" evidence="1">
    <location>
        <begin position="297"/>
        <end position="313"/>
    </location>
</feature>
<feature type="region of interest" description="Disordered" evidence="1">
    <location>
        <begin position="43"/>
        <end position="66"/>
    </location>
</feature>
<proteinExistence type="predicted"/>
<dbReference type="InterPro" id="IPR051291">
    <property type="entry name" value="CIMAP"/>
</dbReference>
<dbReference type="AlphaFoldDB" id="A0A8S1NIJ0"/>
<reference evidence="2" key="1">
    <citation type="submission" date="2021-01" db="EMBL/GenBank/DDBJ databases">
        <authorList>
            <consortium name="Genoscope - CEA"/>
            <person name="William W."/>
        </authorList>
    </citation>
    <scope>NUCLEOTIDE SEQUENCE</scope>
</reference>